<dbReference type="PROSITE" id="PS00972">
    <property type="entry name" value="USP_1"/>
    <property type="match status" value="1"/>
</dbReference>
<keyword evidence="2" id="KW-0788">Thiol protease</keyword>
<proteinExistence type="inferred from homology"/>
<comment type="similarity">
    <text evidence="2">Belongs to the peptidase C19 family.</text>
</comment>
<gene>
    <name evidence="5" type="ORF">MENT_LOCUS43097</name>
</gene>
<protein>
    <recommendedName>
        <fullName evidence="2">Ubiquitin carboxyl-terminal hydrolase</fullName>
        <ecNumber evidence="2">3.4.19.12</ecNumber>
    </recommendedName>
</protein>
<sequence>MSRLFTKINLLFSFFSMTLEEKPKNDFIKNEKIDLKTSKSNSKDNFQEVCGIHNVGNTCFMNSALQSLANVSALTNYFLNNEHTTEINEQNPLGTQGRLVKAYATFLRSLRSGQAQAINPLQLKFVIGQFAPRFNGYAQHDSQELTAFLLDGMHEDLNRITETTKNNKEEDSNVCNEPKTASEAWRLYKQRNNSIIVDLFHGQMKSTLSCNVCKNVSIKYDPFCFLSVPIPSNEQEAMFSSQNESTQLNNEENGFGKESLSLPIIDAQSCSSNSVSSMQSSSSNLIDYSYGFLSWFLFLLSYINPFNAALQMVKNLISTSIPLKDCLRVLFSIDHLKGDDMYSCDKCKKLQDGIKHSSITRLPNVLIIHLKRFRHEGNYNTKLRTKITFPLYDLDMNQFVRSEETKDGEENNLSNCYDLSGLISHRGQNIEYGHYVAYCRNASDGDWYEFDDAQVTRVSPQEVASQEPYVLFYERRNFFCENHGEDEIKYKEEFEKESINEVMVIDDNVKLNEKREEKEEMMDIDNGEDENILQTKQLESSATITTSGDCSSCCLQQKN</sequence>
<dbReference type="InterPro" id="IPR038765">
    <property type="entry name" value="Papain-like_cys_pep_sf"/>
</dbReference>
<dbReference type="EMBL" id="CAJEWN010000800">
    <property type="protein sequence ID" value="CAD2190314.1"/>
    <property type="molecule type" value="Genomic_DNA"/>
</dbReference>
<feature type="signal peptide" evidence="3">
    <location>
        <begin position="1"/>
        <end position="20"/>
    </location>
</feature>
<dbReference type="PROSITE" id="PS50235">
    <property type="entry name" value="USP_3"/>
    <property type="match status" value="1"/>
</dbReference>
<accession>A0A6V7WTE3</accession>
<keyword evidence="2" id="KW-0645">Protease</keyword>
<dbReference type="Proteomes" id="UP000580250">
    <property type="component" value="Unassembled WGS sequence"/>
</dbReference>
<dbReference type="AlphaFoldDB" id="A0A6V7WTE3"/>
<dbReference type="OrthoDB" id="21192at2759"/>
<dbReference type="InterPro" id="IPR050185">
    <property type="entry name" value="Ub_carboxyl-term_hydrolase"/>
</dbReference>
<keyword evidence="3" id="KW-0732">Signal</keyword>
<reference evidence="5 6" key="1">
    <citation type="submission" date="2020-08" db="EMBL/GenBank/DDBJ databases">
        <authorList>
            <person name="Koutsovoulos G."/>
            <person name="Danchin GJ E."/>
        </authorList>
    </citation>
    <scope>NUCLEOTIDE SEQUENCE [LARGE SCALE GENOMIC DNA]</scope>
</reference>
<evidence type="ECO:0000313" key="5">
    <source>
        <dbReference type="EMBL" id="CAD2190314.1"/>
    </source>
</evidence>
<name>A0A6V7WTE3_MELEN</name>
<evidence type="ECO:0000313" key="6">
    <source>
        <dbReference type="Proteomes" id="UP000580250"/>
    </source>
</evidence>
<keyword evidence="2" id="KW-0378">Hydrolase</keyword>
<comment type="caution">
    <text evidence="5">The sequence shown here is derived from an EMBL/GenBank/DDBJ whole genome shotgun (WGS) entry which is preliminary data.</text>
</comment>
<dbReference type="InterPro" id="IPR018200">
    <property type="entry name" value="USP_CS"/>
</dbReference>
<dbReference type="EC" id="3.4.19.12" evidence="2"/>
<evidence type="ECO:0000256" key="2">
    <source>
        <dbReference type="RuleBase" id="RU366025"/>
    </source>
</evidence>
<dbReference type="GO" id="GO:0006508">
    <property type="term" value="P:proteolysis"/>
    <property type="evidence" value="ECO:0007669"/>
    <property type="project" value="UniProtKB-KW"/>
</dbReference>
<comment type="catalytic activity">
    <reaction evidence="1 2">
        <text>Thiol-dependent hydrolysis of ester, thioester, amide, peptide and isopeptide bonds formed by the C-terminal Gly of ubiquitin (a 76-residue protein attached to proteins as an intracellular targeting signal).</text>
        <dbReference type="EC" id="3.4.19.12"/>
    </reaction>
</comment>
<keyword evidence="2" id="KW-0833">Ubl conjugation pathway</keyword>
<feature type="chain" id="PRO_5027972613" description="Ubiquitin carboxyl-terminal hydrolase" evidence="3">
    <location>
        <begin position="21"/>
        <end position="559"/>
    </location>
</feature>
<evidence type="ECO:0000256" key="3">
    <source>
        <dbReference type="SAM" id="SignalP"/>
    </source>
</evidence>
<dbReference type="GO" id="GO:0016579">
    <property type="term" value="P:protein deubiquitination"/>
    <property type="evidence" value="ECO:0007669"/>
    <property type="project" value="InterPro"/>
</dbReference>
<dbReference type="PROSITE" id="PS00973">
    <property type="entry name" value="USP_2"/>
    <property type="match status" value="1"/>
</dbReference>
<dbReference type="SUPFAM" id="SSF54001">
    <property type="entry name" value="Cysteine proteinases"/>
    <property type="match status" value="1"/>
</dbReference>
<evidence type="ECO:0000256" key="1">
    <source>
        <dbReference type="ARBA" id="ARBA00000707"/>
    </source>
</evidence>
<dbReference type="Gene3D" id="3.90.70.10">
    <property type="entry name" value="Cysteine proteinases"/>
    <property type="match status" value="1"/>
</dbReference>
<feature type="domain" description="USP" evidence="4">
    <location>
        <begin position="50"/>
        <end position="476"/>
    </location>
</feature>
<dbReference type="Pfam" id="PF00443">
    <property type="entry name" value="UCH"/>
    <property type="match status" value="1"/>
</dbReference>
<dbReference type="InterPro" id="IPR001394">
    <property type="entry name" value="Peptidase_C19_UCH"/>
</dbReference>
<dbReference type="CDD" id="cd02674">
    <property type="entry name" value="Peptidase_C19R"/>
    <property type="match status" value="1"/>
</dbReference>
<evidence type="ECO:0000259" key="4">
    <source>
        <dbReference type="PROSITE" id="PS50235"/>
    </source>
</evidence>
<dbReference type="PANTHER" id="PTHR21646">
    <property type="entry name" value="UBIQUITIN CARBOXYL-TERMINAL HYDROLASE"/>
    <property type="match status" value="1"/>
</dbReference>
<dbReference type="GO" id="GO:0004843">
    <property type="term" value="F:cysteine-type deubiquitinase activity"/>
    <property type="evidence" value="ECO:0007669"/>
    <property type="project" value="UniProtKB-UniRule"/>
</dbReference>
<organism evidence="5 6">
    <name type="scientific">Meloidogyne enterolobii</name>
    <name type="common">Root-knot nematode worm</name>
    <name type="synonym">Meloidogyne mayaguensis</name>
    <dbReference type="NCBI Taxonomy" id="390850"/>
    <lineage>
        <taxon>Eukaryota</taxon>
        <taxon>Metazoa</taxon>
        <taxon>Ecdysozoa</taxon>
        <taxon>Nematoda</taxon>
        <taxon>Chromadorea</taxon>
        <taxon>Rhabditida</taxon>
        <taxon>Tylenchina</taxon>
        <taxon>Tylenchomorpha</taxon>
        <taxon>Tylenchoidea</taxon>
        <taxon>Meloidogynidae</taxon>
        <taxon>Meloidogyninae</taxon>
        <taxon>Meloidogyne</taxon>
    </lineage>
</organism>
<dbReference type="InterPro" id="IPR028889">
    <property type="entry name" value="USP"/>
</dbReference>